<evidence type="ECO:0000259" key="5">
    <source>
        <dbReference type="PROSITE" id="PS50923"/>
    </source>
</evidence>
<dbReference type="PANTHER" id="PTHR45656">
    <property type="entry name" value="PROTEIN CBR-CLEC-78"/>
    <property type="match status" value="1"/>
</dbReference>
<dbReference type="PROSITE" id="PS50923">
    <property type="entry name" value="SUSHI"/>
    <property type="match status" value="2"/>
</dbReference>
<gene>
    <name evidence="6" type="ORF">g.2428</name>
</gene>
<dbReference type="Pfam" id="PF00084">
    <property type="entry name" value="Sushi"/>
    <property type="match status" value="2"/>
</dbReference>
<dbReference type="SMART" id="SM00032">
    <property type="entry name" value="CCP"/>
    <property type="match status" value="2"/>
</dbReference>
<evidence type="ECO:0000313" key="6">
    <source>
        <dbReference type="EMBL" id="JAS54783.1"/>
    </source>
</evidence>
<dbReference type="SUPFAM" id="SSF57535">
    <property type="entry name" value="Complement control module/SCR domain"/>
    <property type="match status" value="2"/>
</dbReference>
<dbReference type="CDD" id="cd00033">
    <property type="entry name" value="CCP"/>
    <property type="match status" value="2"/>
</dbReference>
<dbReference type="Gene3D" id="2.10.70.10">
    <property type="entry name" value="Complement Module, domain 1"/>
    <property type="match status" value="2"/>
</dbReference>
<feature type="disulfide bond" evidence="4">
    <location>
        <begin position="20"/>
        <end position="47"/>
    </location>
</feature>
<organism evidence="6">
    <name type="scientific">Cuerna arida</name>
    <dbReference type="NCBI Taxonomy" id="1464854"/>
    <lineage>
        <taxon>Eukaryota</taxon>
        <taxon>Metazoa</taxon>
        <taxon>Ecdysozoa</taxon>
        <taxon>Arthropoda</taxon>
        <taxon>Hexapoda</taxon>
        <taxon>Insecta</taxon>
        <taxon>Pterygota</taxon>
        <taxon>Neoptera</taxon>
        <taxon>Paraneoptera</taxon>
        <taxon>Hemiptera</taxon>
        <taxon>Auchenorrhyncha</taxon>
        <taxon>Membracoidea</taxon>
        <taxon>Cicadellidae</taxon>
        <taxon>Cicadellinae</taxon>
        <taxon>Proconiini</taxon>
        <taxon>Cuerna</taxon>
    </lineage>
</organism>
<dbReference type="InterPro" id="IPR000436">
    <property type="entry name" value="Sushi_SCR_CCP_dom"/>
</dbReference>
<keyword evidence="3 4" id="KW-1015">Disulfide bond</keyword>
<dbReference type="PANTHER" id="PTHR45656:SF4">
    <property type="entry name" value="PROTEIN CBR-CLEC-78"/>
    <property type="match status" value="1"/>
</dbReference>
<name>A0A1B6FXK7_9HEMI</name>
<feature type="disulfide bond" evidence="4">
    <location>
        <begin position="80"/>
        <end position="107"/>
    </location>
</feature>
<keyword evidence="4" id="KW-0768">Sushi</keyword>
<evidence type="ECO:0000256" key="1">
    <source>
        <dbReference type="ARBA" id="ARBA00022729"/>
    </source>
</evidence>
<evidence type="ECO:0000256" key="4">
    <source>
        <dbReference type="PROSITE-ProRule" id="PRU00302"/>
    </source>
</evidence>
<keyword evidence="2" id="KW-0677">Repeat</keyword>
<protein>
    <recommendedName>
        <fullName evidence="5">Sushi domain-containing protein</fullName>
    </recommendedName>
</protein>
<feature type="non-terminal residue" evidence="6">
    <location>
        <position position="152"/>
    </location>
</feature>
<dbReference type="InterPro" id="IPR051277">
    <property type="entry name" value="SEZ6_CSMD_C4BPB_Regulators"/>
</dbReference>
<proteinExistence type="predicted"/>
<dbReference type="InterPro" id="IPR035976">
    <property type="entry name" value="Sushi/SCR/CCP_sf"/>
</dbReference>
<dbReference type="EMBL" id="GECZ01014986">
    <property type="protein sequence ID" value="JAS54783.1"/>
    <property type="molecule type" value="Transcribed_RNA"/>
</dbReference>
<feature type="domain" description="Sushi" evidence="5">
    <location>
        <begin position="50"/>
        <end position="109"/>
    </location>
</feature>
<evidence type="ECO:0000256" key="2">
    <source>
        <dbReference type="ARBA" id="ARBA00022737"/>
    </source>
</evidence>
<feature type="domain" description="Sushi" evidence="5">
    <location>
        <begin position="1"/>
        <end position="49"/>
    </location>
</feature>
<accession>A0A1B6FXK7</accession>
<sequence length="152" mass="17115">GYYDLVNKSTGYLSNAVYKCNEGYKMVGESLLMCDSDERWNGPPPKCEIIECDEPPAIRNGFYKKISNSTIYGSIIEYSCKMDYKLIGSDKLICSDNGQYDKQPPKCQEIVTTTIARPKYTTKSAPITTIKPKIINNKTPITKQSENSKEES</sequence>
<keyword evidence="1" id="KW-0732">Signal</keyword>
<dbReference type="AlphaFoldDB" id="A0A1B6FXK7"/>
<reference evidence="6" key="1">
    <citation type="submission" date="2015-11" db="EMBL/GenBank/DDBJ databases">
        <title>De novo transcriptome assembly of four potential Pierce s Disease insect vectors from Arizona vineyards.</title>
        <authorList>
            <person name="Tassone E.E."/>
        </authorList>
    </citation>
    <scope>NUCLEOTIDE SEQUENCE</scope>
</reference>
<feature type="non-terminal residue" evidence="6">
    <location>
        <position position="1"/>
    </location>
</feature>
<comment type="caution">
    <text evidence="4">Lacks conserved residue(s) required for the propagation of feature annotation.</text>
</comment>
<evidence type="ECO:0000256" key="3">
    <source>
        <dbReference type="ARBA" id="ARBA00023157"/>
    </source>
</evidence>